<comment type="caution">
    <text evidence="1">The sequence shown here is derived from an EMBL/GenBank/DDBJ whole genome shotgun (WGS) entry which is preliminary data.</text>
</comment>
<name>A0A972NJS7_9BURK</name>
<protein>
    <submittedName>
        <fullName evidence="1">Uncharacterized protein</fullName>
    </submittedName>
</protein>
<reference evidence="1 2" key="1">
    <citation type="submission" date="2019-11" db="EMBL/GenBank/DDBJ databases">
        <title>Metabolism of dissolved organic matter in forest soils.</title>
        <authorList>
            <person name="Cyle K.T."/>
            <person name="Wilhelm R.C."/>
            <person name="Martinez C.E."/>
        </authorList>
    </citation>
    <scope>NUCLEOTIDE SEQUENCE [LARGE SCALE GENOMIC DNA]</scope>
    <source>
        <strain evidence="1 2">5N</strain>
    </source>
</reference>
<proteinExistence type="predicted"/>
<keyword evidence="2" id="KW-1185">Reference proteome</keyword>
<gene>
    <name evidence="1" type="ORF">GNZ13_02820</name>
</gene>
<organism evidence="1 2">
    <name type="scientific">Paraburkholderia elongata</name>
    <dbReference type="NCBI Taxonomy" id="2675747"/>
    <lineage>
        <taxon>Bacteria</taxon>
        <taxon>Pseudomonadati</taxon>
        <taxon>Pseudomonadota</taxon>
        <taxon>Betaproteobacteria</taxon>
        <taxon>Burkholderiales</taxon>
        <taxon>Burkholderiaceae</taxon>
        <taxon>Paraburkholderia</taxon>
    </lineage>
</organism>
<sequence>MRKRNSRIKPNPPKNQEEVVVQRMPDNSVMLWMLTRGLIILITEERMNDIALVLNGLPPEGENVALHPHPAEDLKDKCKALIIGNAALELTNEQFAKVKNQFNQLILH</sequence>
<dbReference type="EMBL" id="WOEZ01000015">
    <property type="protein sequence ID" value="NPT53573.1"/>
    <property type="molecule type" value="Genomic_DNA"/>
</dbReference>
<dbReference type="RefSeq" id="WP_172160295.1">
    <property type="nucleotide sequence ID" value="NZ_WOEZ01000015.1"/>
</dbReference>
<dbReference type="AlphaFoldDB" id="A0A972NJS7"/>
<accession>A0A972NJS7</accession>
<evidence type="ECO:0000313" key="1">
    <source>
        <dbReference type="EMBL" id="NPT53573.1"/>
    </source>
</evidence>
<evidence type="ECO:0000313" key="2">
    <source>
        <dbReference type="Proteomes" id="UP000655523"/>
    </source>
</evidence>
<dbReference type="Proteomes" id="UP000655523">
    <property type="component" value="Unassembled WGS sequence"/>
</dbReference>